<accession>A0A1I6NZK4</accession>
<evidence type="ECO:0000256" key="1">
    <source>
        <dbReference type="SAM" id="SignalP"/>
    </source>
</evidence>
<protein>
    <submittedName>
        <fullName evidence="2">Uncharacterized protein</fullName>
    </submittedName>
</protein>
<organism evidence="2 3">
    <name type="scientific">Marininema halotolerans</name>
    <dbReference type="NCBI Taxonomy" id="1155944"/>
    <lineage>
        <taxon>Bacteria</taxon>
        <taxon>Bacillati</taxon>
        <taxon>Bacillota</taxon>
        <taxon>Bacilli</taxon>
        <taxon>Bacillales</taxon>
        <taxon>Thermoactinomycetaceae</taxon>
        <taxon>Marininema</taxon>
    </lineage>
</organism>
<dbReference type="AlphaFoldDB" id="A0A1I6NZK4"/>
<dbReference type="EMBL" id="FPAA01000001">
    <property type="protein sequence ID" value="SFS33383.1"/>
    <property type="molecule type" value="Genomic_DNA"/>
</dbReference>
<feature type="chain" id="PRO_5009303889" evidence="1">
    <location>
        <begin position="30"/>
        <end position="148"/>
    </location>
</feature>
<gene>
    <name evidence="2" type="ORF">SAMN05444972_101258</name>
</gene>
<dbReference type="OrthoDB" id="2990126at2"/>
<dbReference type="RefSeq" id="WP_091832645.1">
    <property type="nucleotide sequence ID" value="NZ_FPAA01000001.1"/>
</dbReference>
<keyword evidence="3" id="KW-1185">Reference proteome</keyword>
<name>A0A1I6NZK4_9BACL</name>
<dbReference type="Proteomes" id="UP000198660">
    <property type="component" value="Unassembled WGS sequence"/>
</dbReference>
<evidence type="ECO:0000313" key="3">
    <source>
        <dbReference type="Proteomes" id="UP000198660"/>
    </source>
</evidence>
<feature type="signal peptide" evidence="1">
    <location>
        <begin position="1"/>
        <end position="29"/>
    </location>
</feature>
<keyword evidence="1" id="KW-0732">Signal</keyword>
<evidence type="ECO:0000313" key="2">
    <source>
        <dbReference type="EMBL" id="SFS33383.1"/>
    </source>
</evidence>
<reference evidence="3" key="1">
    <citation type="submission" date="2016-10" db="EMBL/GenBank/DDBJ databases">
        <authorList>
            <person name="Varghese N."/>
            <person name="Submissions S."/>
        </authorList>
    </citation>
    <scope>NUCLEOTIDE SEQUENCE [LARGE SCALE GENOMIC DNA]</scope>
    <source>
        <strain evidence="3">DSM 45789</strain>
    </source>
</reference>
<proteinExistence type="predicted"/>
<sequence length="148" mass="16924">MSPIGKKYRWLISWIIALFSMNLPLSASAAYITSEQACKDARCWRFSANVEYIPGKNDALQQGKVFYFNGKQGNRLEGKLSSEAVPSEVVTEVYDEKYRPLFQRVVKAKGKSVHFSLPFHEVGKGKRCVFIYFRQGGPNTRLEGTLWY</sequence>